<gene>
    <name evidence="5" type="ordered locus">Clocel_1686</name>
</gene>
<dbReference type="Gene3D" id="1.20.1440.100">
    <property type="entry name" value="SG protein - dephosphorylation function"/>
    <property type="match status" value="1"/>
</dbReference>
<dbReference type="SUPFAM" id="SSF56784">
    <property type="entry name" value="HAD-like"/>
    <property type="match status" value="1"/>
</dbReference>
<dbReference type="GO" id="GO:0046872">
    <property type="term" value="F:metal ion binding"/>
    <property type="evidence" value="ECO:0007669"/>
    <property type="project" value="UniProtKB-KW"/>
</dbReference>
<protein>
    <submittedName>
        <fullName evidence="5">HAD-superfamily subfamily IB hydrolase, TIGR01490</fullName>
    </submittedName>
</protein>
<keyword evidence="4" id="KW-0460">Magnesium</keyword>
<dbReference type="NCBIfam" id="TIGR01490">
    <property type="entry name" value="HAD-SF-IB-hyp1"/>
    <property type="match status" value="1"/>
</dbReference>
<sequence length="213" mass="25068">MVKIGIFDIDFTITKRETLIQFYIFMLKRNPGLIKHLPRSLGAFFLYSLKYYDEKKVKQVFLRFIAGIDEKEMEILVKEFYSKVLSNIFYEDAISMIKKLKEENCLIYLISASPEFYLKEMYAIPEVDKIIGTEISVKEGKFIPEILGDNNKGQIKVKKLMNEIEKEELEVDWENSYMFSDSTSDAPLLNLVGNPYLINYKKGHDSIEILRWR</sequence>
<evidence type="ECO:0000256" key="4">
    <source>
        <dbReference type="ARBA" id="ARBA00022842"/>
    </source>
</evidence>
<dbReference type="PANTHER" id="PTHR43344:SF13">
    <property type="entry name" value="PHOSPHATASE RV3661-RELATED"/>
    <property type="match status" value="1"/>
</dbReference>
<dbReference type="Gene3D" id="3.40.50.1000">
    <property type="entry name" value="HAD superfamily/HAD-like"/>
    <property type="match status" value="1"/>
</dbReference>
<evidence type="ECO:0000313" key="6">
    <source>
        <dbReference type="Proteomes" id="UP000002730"/>
    </source>
</evidence>
<comment type="similarity">
    <text evidence="1">Belongs to the HAD-like hydrolase superfamily. SerB family.</text>
</comment>
<dbReference type="EMBL" id="CP002160">
    <property type="protein sequence ID" value="ADL51430.1"/>
    <property type="molecule type" value="Genomic_DNA"/>
</dbReference>
<dbReference type="RefSeq" id="WP_010077358.1">
    <property type="nucleotide sequence ID" value="NC_014393.1"/>
</dbReference>
<dbReference type="Pfam" id="PF12710">
    <property type="entry name" value="HAD"/>
    <property type="match status" value="1"/>
</dbReference>
<dbReference type="InterPro" id="IPR036412">
    <property type="entry name" value="HAD-like_sf"/>
</dbReference>
<dbReference type="eggNOG" id="COG0560">
    <property type="taxonomic scope" value="Bacteria"/>
</dbReference>
<evidence type="ECO:0000256" key="2">
    <source>
        <dbReference type="ARBA" id="ARBA00022723"/>
    </source>
</evidence>
<dbReference type="STRING" id="573061.Clocel_1686"/>
<keyword evidence="6" id="KW-1185">Reference proteome</keyword>
<keyword evidence="2" id="KW-0479">Metal-binding</keyword>
<evidence type="ECO:0000256" key="3">
    <source>
        <dbReference type="ARBA" id="ARBA00022801"/>
    </source>
</evidence>
<reference evidence="5 6" key="1">
    <citation type="submission" date="2010-08" db="EMBL/GenBank/DDBJ databases">
        <title>Complete sequence of Clostridium cellulovorans 743B.</title>
        <authorList>
            <consortium name="US DOE Joint Genome Institute"/>
            <person name="Lucas S."/>
            <person name="Copeland A."/>
            <person name="Lapidus A."/>
            <person name="Cheng J.-F."/>
            <person name="Bruce D."/>
            <person name="Goodwin L."/>
            <person name="Pitluck S."/>
            <person name="Chertkov O."/>
            <person name="Detter J.C."/>
            <person name="Han C."/>
            <person name="Tapia R."/>
            <person name="Land M."/>
            <person name="Hauser L."/>
            <person name="Chang Y.-J."/>
            <person name="Jeffries C."/>
            <person name="Kyrpides N."/>
            <person name="Ivanova N."/>
            <person name="Mikhailova N."/>
            <person name="Hemme C.L."/>
            <person name="Woyke T."/>
        </authorList>
    </citation>
    <scope>NUCLEOTIDE SEQUENCE [LARGE SCALE GENOMIC DNA]</scope>
    <source>
        <strain evidence="6">ATCC 35296 / DSM 3052 / OCM 3 / 743B</strain>
    </source>
</reference>
<dbReference type="OrthoDB" id="9794212at2"/>
<dbReference type="KEGG" id="ccb:Clocel_1686"/>
<proteinExistence type="inferred from homology"/>
<name>D9SKD4_CLOC7</name>
<organism evidence="5 6">
    <name type="scientific">Clostridium cellulovorans (strain ATCC 35296 / DSM 3052 / OCM 3 / 743B)</name>
    <dbReference type="NCBI Taxonomy" id="573061"/>
    <lineage>
        <taxon>Bacteria</taxon>
        <taxon>Bacillati</taxon>
        <taxon>Bacillota</taxon>
        <taxon>Clostridia</taxon>
        <taxon>Eubacteriales</taxon>
        <taxon>Clostridiaceae</taxon>
        <taxon>Clostridium</taxon>
    </lineage>
</organism>
<dbReference type="HOGENOM" id="CLU_052657_2_3_9"/>
<dbReference type="InterPro" id="IPR050582">
    <property type="entry name" value="HAD-like_SerB"/>
</dbReference>
<dbReference type="GO" id="GO:0016787">
    <property type="term" value="F:hydrolase activity"/>
    <property type="evidence" value="ECO:0007669"/>
    <property type="project" value="UniProtKB-KW"/>
</dbReference>
<accession>D9SKD4</accession>
<dbReference type="NCBIfam" id="TIGR01488">
    <property type="entry name" value="HAD-SF-IB"/>
    <property type="match status" value="1"/>
</dbReference>
<evidence type="ECO:0000256" key="1">
    <source>
        <dbReference type="ARBA" id="ARBA00009184"/>
    </source>
</evidence>
<dbReference type="InterPro" id="IPR006385">
    <property type="entry name" value="HAD_hydro_SerB1"/>
</dbReference>
<dbReference type="PANTHER" id="PTHR43344">
    <property type="entry name" value="PHOSPHOSERINE PHOSPHATASE"/>
    <property type="match status" value="1"/>
</dbReference>
<dbReference type="InterPro" id="IPR023214">
    <property type="entry name" value="HAD_sf"/>
</dbReference>
<evidence type="ECO:0000313" key="5">
    <source>
        <dbReference type="EMBL" id="ADL51430.1"/>
    </source>
</evidence>
<dbReference type="Proteomes" id="UP000002730">
    <property type="component" value="Chromosome"/>
</dbReference>
<dbReference type="AlphaFoldDB" id="D9SKD4"/>
<keyword evidence="3 5" id="KW-0378">Hydrolase</keyword>